<sequence length="109" mass="12509">MPRIPDIGVFSIYASLIIIYGLFSWWLFGVWRKVSGSVRSLLLALMFLTIMMAIDNVVWIFGSMAFAEPIVPAIRQFIITWNVWAFEKVLWGIAGLLVWWSLRANGEGR</sequence>
<protein>
    <submittedName>
        <fullName evidence="2">Uncharacterized protein</fullName>
    </submittedName>
</protein>
<organism evidence="2">
    <name type="scientific">viral metagenome</name>
    <dbReference type="NCBI Taxonomy" id="1070528"/>
    <lineage>
        <taxon>unclassified sequences</taxon>
        <taxon>metagenomes</taxon>
        <taxon>organismal metagenomes</taxon>
    </lineage>
</organism>
<evidence type="ECO:0000313" key="2">
    <source>
        <dbReference type="EMBL" id="QJA45825.1"/>
    </source>
</evidence>
<keyword evidence="1" id="KW-0472">Membrane</keyword>
<evidence type="ECO:0000256" key="1">
    <source>
        <dbReference type="SAM" id="Phobius"/>
    </source>
</evidence>
<evidence type="ECO:0000313" key="3">
    <source>
        <dbReference type="EMBL" id="QJH99312.1"/>
    </source>
</evidence>
<keyword evidence="1" id="KW-1133">Transmembrane helix</keyword>
<proteinExistence type="predicted"/>
<feature type="transmembrane region" description="Helical" evidence="1">
    <location>
        <begin position="41"/>
        <end position="61"/>
    </location>
</feature>
<dbReference type="EMBL" id="MT143998">
    <property type="protein sequence ID" value="QJA45825.1"/>
    <property type="molecule type" value="Genomic_DNA"/>
</dbReference>
<name>A0A6H1ZEY7_9ZZZZ</name>
<feature type="transmembrane region" description="Helical" evidence="1">
    <location>
        <begin position="12"/>
        <end position="29"/>
    </location>
</feature>
<dbReference type="AlphaFoldDB" id="A0A6H1ZEY7"/>
<keyword evidence="1" id="KW-0812">Transmembrane</keyword>
<reference evidence="2" key="1">
    <citation type="submission" date="2020-03" db="EMBL/GenBank/DDBJ databases">
        <title>The deep terrestrial virosphere.</title>
        <authorList>
            <person name="Holmfeldt K."/>
            <person name="Nilsson E."/>
            <person name="Simone D."/>
            <person name="Lopez-Fernandez M."/>
            <person name="Wu X."/>
            <person name="de Brujin I."/>
            <person name="Lundin D."/>
            <person name="Andersson A."/>
            <person name="Bertilsson S."/>
            <person name="Dopson M."/>
        </authorList>
    </citation>
    <scope>NUCLEOTIDE SEQUENCE</scope>
    <source>
        <strain evidence="2">TM448A00285</strain>
        <strain evidence="3">TM448B01549</strain>
    </source>
</reference>
<accession>A0A6H1ZEY7</accession>
<feature type="transmembrane region" description="Helical" evidence="1">
    <location>
        <begin position="81"/>
        <end position="102"/>
    </location>
</feature>
<gene>
    <name evidence="2" type="ORF">TM448A00285_0003</name>
    <name evidence="3" type="ORF">TM448B01549_0013</name>
</gene>
<dbReference type="EMBL" id="MT144781">
    <property type="protein sequence ID" value="QJH99312.1"/>
    <property type="molecule type" value="Genomic_DNA"/>
</dbReference>